<feature type="domain" description="AprE-like beta-barrel" evidence="12">
    <location>
        <begin position="395"/>
        <end position="499"/>
    </location>
</feature>
<protein>
    <recommendedName>
        <fullName evidence="9">Membrane fusion protein (MFP) family protein</fullName>
    </recommendedName>
</protein>
<dbReference type="Proteomes" id="UP000241762">
    <property type="component" value="Chromosome"/>
</dbReference>
<dbReference type="Gene3D" id="2.40.50.100">
    <property type="match status" value="1"/>
</dbReference>
<feature type="domain" description="AprE-like long alpha-helical hairpin" evidence="11">
    <location>
        <begin position="164"/>
        <end position="353"/>
    </location>
</feature>
<dbReference type="GO" id="GO:0005886">
    <property type="term" value="C:plasma membrane"/>
    <property type="evidence" value="ECO:0007669"/>
    <property type="project" value="UniProtKB-SubCell"/>
</dbReference>
<dbReference type="OrthoDB" id="9810980at2"/>
<evidence type="ECO:0000256" key="3">
    <source>
        <dbReference type="ARBA" id="ARBA00022448"/>
    </source>
</evidence>
<keyword evidence="8 9" id="KW-0472">Membrane</keyword>
<dbReference type="Gene3D" id="2.40.30.170">
    <property type="match status" value="1"/>
</dbReference>
<feature type="coiled-coil region" evidence="10">
    <location>
        <begin position="231"/>
        <end position="258"/>
    </location>
</feature>
<evidence type="ECO:0000256" key="8">
    <source>
        <dbReference type="ARBA" id="ARBA00023136"/>
    </source>
</evidence>
<evidence type="ECO:0000313" key="13">
    <source>
        <dbReference type="EMBL" id="AVP87094.1"/>
    </source>
</evidence>
<accession>A0A2P1P746</accession>
<feature type="coiled-coil region" evidence="10">
    <location>
        <begin position="283"/>
        <end position="353"/>
    </location>
</feature>
<organism evidence="13 14">
    <name type="scientific">Candidatus Phycorickettsia trachydisci</name>
    <dbReference type="NCBI Taxonomy" id="2115978"/>
    <lineage>
        <taxon>Bacteria</taxon>
        <taxon>Pseudomonadati</taxon>
        <taxon>Pseudomonadota</taxon>
        <taxon>Alphaproteobacteria</taxon>
        <taxon>Rickettsiales</taxon>
        <taxon>Rickettsiaceae</taxon>
        <taxon>Candidatus Phycorickettsia</taxon>
    </lineage>
</organism>
<evidence type="ECO:0000256" key="7">
    <source>
        <dbReference type="ARBA" id="ARBA00022989"/>
    </source>
</evidence>
<proteinExistence type="inferred from homology"/>
<dbReference type="KEGG" id="ptc:phytr_1350"/>
<feature type="transmembrane region" description="Helical" evidence="9">
    <location>
        <begin position="86"/>
        <end position="105"/>
    </location>
</feature>
<keyword evidence="6 9" id="KW-0812">Transmembrane</keyword>
<evidence type="ECO:0000259" key="12">
    <source>
        <dbReference type="Pfam" id="PF26002"/>
    </source>
</evidence>
<keyword evidence="14" id="KW-1185">Reference proteome</keyword>
<dbReference type="Pfam" id="PF25994">
    <property type="entry name" value="HH_AprE"/>
    <property type="match status" value="1"/>
</dbReference>
<comment type="similarity">
    <text evidence="2 9">Belongs to the membrane fusion protein (MFP) (TC 8.A.1) family.</text>
</comment>
<keyword evidence="5 9" id="KW-0997">Cell inner membrane</keyword>
<dbReference type="PANTHER" id="PTHR30386:SF17">
    <property type="entry name" value="ALKALINE PROTEASE SECRETION PROTEIN APRE"/>
    <property type="match status" value="1"/>
</dbReference>
<dbReference type="RefSeq" id="WP_106873969.1">
    <property type="nucleotide sequence ID" value="NZ_CP027845.1"/>
</dbReference>
<dbReference type="InterPro" id="IPR058982">
    <property type="entry name" value="Beta-barrel_AprE"/>
</dbReference>
<evidence type="ECO:0000313" key="14">
    <source>
        <dbReference type="Proteomes" id="UP000241762"/>
    </source>
</evidence>
<dbReference type="Pfam" id="PF26002">
    <property type="entry name" value="Beta-barrel_AprE"/>
    <property type="match status" value="1"/>
</dbReference>
<comment type="subcellular location">
    <subcellularLocation>
        <location evidence="1 9">Cell inner membrane</location>
        <topology evidence="1 9">Single-pass membrane protein</topology>
    </subcellularLocation>
</comment>
<keyword evidence="4 9" id="KW-1003">Cell membrane</keyword>
<dbReference type="InterPro" id="IPR050739">
    <property type="entry name" value="MFP"/>
</dbReference>
<dbReference type="AlphaFoldDB" id="A0A2P1P746"/>
<dbReference type="GO" id="GO:0015031">
    <property type="term" value="P:protein transport"/>
    <property type="evidence" value="ECO:0007669"/>
    <property type="project" value="InterPro"/>
</dbReference>
<evidence type="ECO:0000259" key="11">
    <source>
        <dbReference type="Pfam" id="PF25994"/>
    </source>
</evidence>
<evidence type="ECO:0000256" key="1">
    <source>
        <dbReference type="ARBA" id="ARBA00004377"/>
    </source>
</evidence>
<evidence type="ECO:0000256" key="6">
    <source>
        <dbReference type="ARBA" id="ARBA00022692"/>
    </source>
</evidence>
<evidence type="ECO:0000256" key="2">
    <source>
        <dbReference type="ARBA" id="ARBA00009477"/>
    </source>
</evidence>
<dbReference type="InterPro" id="IPR010129">
    <property type="entry name" value="T1SS_HlyD"/>
</dbReference>
<reference evidence="13 14" key="1">
    <citation type="submission" date="2018-03" db="EMBL/GenBank/DDBJ databases">
        <title>A gene transfer event suggests a long-term partnership between eustigmatophyte algae and a novel lineage of endosymbiotic bacteria.</title>
        <authorList>
            <person name="Yurchenko T."/>
            <person name="Sevcikova T."/>
            <person name="Pribyl P."/>
            <person name="El Karkouri K."/>
            <person name="Klimes V."/>
            <person name="Amaral R."/>
            <person name="Zbrankova V."/>
            <person name="Kim E."/>
            <person name="Raoult D."/>
            <person name="Santos L.M.A."/>
            <person name="Elias M."/>
        </authorList>
    </citation>
    <scope>NUCLEOTIDE SEQUENCE [LARGE SCALE GENOMIC DNA]</scope>
    <source>
        <strain evidence="13">CCALA 838</strain>
    </source>
</reference>
<evidence type="ECO:0000256" key="10">
    <source>
        <dbReference type="SAM" id="Coils"/>
    </source>
</evidence>
<keyword evidence="3 9" id="KW-0813">Transport</keyword>
<evidence type="ECO:0000256" key="4">
    <source>
        <dbReference type="ARBA" id="ARBA00022475"/>
    </source>
</evidence>
<evidence type="ECO:0000256" key="9">
    <source>
        <dbReference type="RuleBase" id="RU365093"/>
    </source>
</evidence>
<dbReference type="PRINTS" id="PR01490">
    <property type="entry name" value="RTXTOXIND"/>
</dbReference>
<dbReference type="EMBL" id="CP027845">
    <property type="protein sequence ID" value="AVP87094.1"/>
    <property type="molecule type" value="Genomic_DNA"/>
</dbReference>
<dbReference type="PANTHER" id="PTHR30386">
    <property type="entry name" value="MEMBRANE FUSION SUBUNIT OF EMRAB-TOLC MULTIDRUG EFFLUX PUMP"/>
    <property type="match status" value="1"/>
</dbReference>
<dbReference type="NCBIfam" id="TIGR01843">
    <property type="entry name" value="type_I_hlyD"/>
    <property type="match status" value="1"/>
</dbReference>
<evidence type="ECO:0000256" key="5">
    <source>
        <dbReference type="ARBA" id="ARBA00022519"/>
    </source>
</evidence>
<keyword evidence="10" id="KW-0175">Coiled coil</keyword>
<dbReference type="InterPro" id="IPR058781">
    <property type="entry name" value="HH_AprE-like"/>
</dbReference>
<keyword evidence="7 9" id="KW-1133">Transmembrane helix</keyword>
<sequence length="522" mass="59017">MSDNKQQINFAELQKVLAAMQQKKQGQENPEEPKPKRSFTDWIKLIIQYSVDFAKFMIHFVDRFINYISRSQDPERSDIMQYTRSPILFGGIVVFIFVFLGGIWATNAPLDSAAHATGTLISVSNKQIAQFSGRDRGIVKNILVKQGDKVKANDILIEFDETHAKQQYDIILNRYLHSLALESRLVAERDKLQRISFDPLMFQLQSPEVVKMMEVQTNTFNSRKENNDKIYTSVQKEIQKLNQKIIALEENKKSTIKQQELITNRVKSFQNLVAKGYASQNQLDEFEIKASAAKSDIARLDSEIASAEQDIAKLEISISRQADEFMTSILQELKETQTKVNELKEHFAGTKDELERCKIRSPIDGKVNEIHVHTIGAVVNPSQPVAEVTPTKDKLIIDAKIQHNHIGSVAVGQKAKLKFLAFKSRTSPTFIGTVTSISPDTILDPQMAQQARATGKSPSGGYYYAATIELDMENFEKLAKPMKLKLVPGMMADINIVTGTRTLFRYLIDPIADQAFRSLNEK</sequence>
<gene>
    <name evidence="13" type="ORF">phytr_1350</name>
</gene>
<name>A0A2P1P746_9RICK</name>